<accession>A0A1Y2DQ04</accession>
<dbReference type="OrthoDB" id="5417887at2759"/>
<proteinExistence type="inferred from homology"/>
<dbReference type="AlphaFoldDB" id="A0A1Y2DQ04"/>
<feature type="transmembrane region" description="Helical" evidence="6">
    <location>
        <begin position="156"/>
        <end position="183"/>
    </location>
</feature>
<dbReference type="InterPro" id="IPR049326">
    <property type="entry name" value="Rhodopsin_dom_fungi"/>
</dbReference>
<comment type="subcellular location">
    <subcellularLocation>
        <location evidence="1">Membrane</location>
        <topology evidence="1">Multi-pass membrane protein</topology>
    </subcellularLocation>
</comment>
<evidence type="ECO:0000259" key="7">
    <source>
        <dbReference type="Pfam" id="PF20684"/>
    </source>
</evidence>
<feature type="transmembrane region" description="Helical" evidence="6">
    <location>
        <begin position="42"/>
        <end position="59"/>
    </location>
</feature>
<keyword evidence="2 6" id="KW-0812">Transmembrane</keyword>
<evidence type="ECO:0000313" key="9">
    <source>
        <dbReference type="Proteomes" id="UP000193689"/>
    </source>
</evidence>
<evidence type="ECO:0000256" key="3">
    <source>
        <dbReference type="ARBA" id="ARBA00022989"/>
    </source>
</evidence>
<keyword evidence="4 6" id="KW-0472">Membrane</keyword>
<feature type="transmembrane region" description="Helical" evidence="6">
    <location>
        <begin position="116"/>
        <end position="136"/>
    </location>
</feature>
<dbReference type="GeneID" id="63780326"/>
<feature type="transmembrane region" description="Helical" evidence="6">
    <location>
        <begin position="195"/>
        <end position="217"/>
    </location>
</feature>
<dbReference type="PANTHER" id="PTHR33048:SF42">
    <property type="entry name" value="INTEGRAL MEMBRANE PROTEIN"/>
    <property type="match status" value="1"/>
</dbReference>
<evidence type="ECO:0000256" key="6">
    <source>
        <dbReference type="SAM" id="Phobius"/>
    </source>
</evidence>
<keyword evidence="3 6" id="KW-1133">Transmembrane helix</keyword>
<comment type="similarity">
    <text evidence="5">Belongs to the SAT4 family.</text>
</comment>
<evidence type="ECO:0000256" key="5">
    <source>
        <dbReference type="ARBA" id="ARBA00038359"/>
    </source>
</evidence>
<dbReference type="Pfam" id="PF20684">
    <property type="entry name" value="Fung_rhodopsin"/>
    <property type="match status" value="1"/>
</dbReference>
<feature type="transmembrane region" description="Helical" evidence="6">
    <location>
        <begin position="12"/>
        <end position="30"/>
    </location>
</feature>
<comment type="caution">
    <text evidence="8">The sequence shown here is derived from an EMBL/GenBank/DDBJ whole genome shotgun (WGS) entry which is preliminary data.</text>
</comment>
<dbReference type="EMBL" id="MCFJ01000010">
    <property type="protein sequence ID" value="ORY61371.1"/>
    <property type="molecule type" value="Genomic_DNA"/>
</dbReference>
<name>A0A1Y2DQ04_9PEZI</name>
<evidence type="ECO:0000256" key="1">
    <source>
        <dbReference type="ARBA" id="ARBA00004141"/>
    </source>
</evidence>
<feature type="transmembrane region" description="Helical" evidence="6">
    <location>
        <begin position="237"/>
        <end position="264"/>
    </location>
</feature>
<evidence type="ECO:0000313" key="8">
    <source>
        <dbReference type="EMBL" id="ORY61371.1"/>
    </source>
</evidence>
<dbReference type="Proteomes" id="UP000193689">
    <property type="component" value="Unassembled WGS sequence"/>
</dbReference>
<organism evidence="8 9">
    <name type="scientific">Pseudomassariella vexata</name>
    <dbReference type="NCBI Taxonomy" id="1141098"/>
    <lineage>
        <taxon>Eukaryota</taxon>
        <taxon>Fungi</taxon>
        <taxon>Dikarya</taxon>
        <taxon>Ascomycota</taxon>
        <taxon>Pezizomycotina</taxon>
        <taxon>Sordariomycetes</taxon>
        <taxon>Xylariomycetidae</taxon>
        <taxon>Amphisphaeriales</taxon>
        <taxon>Pseudomassariaceae</taxon>
        <taxon>Pseudomassariella</taxon>
    </lineage>
</organism>
<feature type="transmembrane region" description="Helical" evidence="6">
    <location>
        <begin position="79"/>
        <end position="104"/>
    </location>
</feature>
<evidence type="ECO:0000256" key="4">
    <source>
        <dbReference type="ARBA" id="ARBA00023136"/>
    </source>
</evidence>
<evidence type="ECO:0000256" key="2">
    <source>
        <dbReference type="ARBA" id="ARBA00022692"/>
    </source>
</evidence>
<dbReference type="InParanoid" id="A0A1Y2DQ04"/>
<dbReference type="GO" id="GO:0016020">
    <property type="term" value="C:membrane"/>
    <property type="evidence" value="ECO:0007669"/>
    <property type="project" value="UniProtKB-SubCell"/>
</dbReference>
<dbReference type="RefSeq" id="XP_040713448.1">
    <property type="nucleotide sequence ID" value="XM_040864114.1"/>
</dbReference>
<sequence>MAHDPRYTLNPWVWILTLLATAALCLRLWCRKFRHRGLWWDDYIFVVSWALLFSASAVFTADLNAGMGRLDYEKQDVHILFRTCFDLNTLCSALSKTAFAVTLLRLVEASWQKRMIWFIIVTISLLNVANAIVWWASVCGRPRSLAALPGHCLSQAAFGLLSTACGAYGALIDFILALLPWGYVWKLRTYRRERLAISVAMSLGVVAGVTAIARIAYSVAMESSGTDYEISAGRIEYSYQTCVIFVFLQAEPAVTIIAATIPVIRVLVRDAISAPDDEWEDTTMQGLKETSGNASGLLSAATRDVEEMGSFHVPKSAP</sequence>
<keyword evidence="9" id="KW-1185">Reference proteome</keyword>
<dbReference type="PANTHER" id="PTHR33048">
    <property type="entry name" value="PTH11-LIKE INTEGRAL MEMBRANE PROTEIN (AFU_ORTHOLOGUE AFUA_5G11245)"/>
    <property type="match status" value="1"/>
</dbReference>
<feature type="domain" description="Rhodopsin" evidence="7">
    <location>
        <begin position="26"/>
        <end position="269"/>
    </location>
</feature>
<dbReference type="InterPro" id="IPR052337">
    <property type="entry name" value="SAT4-like"/>
</dbReference>
<protein>
    <recommendedName>
        <fullName evidence="7">Rhodopsin domain-containing protein</fullName>
    </recommendedName>
</protein>
<gene>
    <name evidence="8" type="ORF">BCR38DRAFT_487121</name>
</gene>
<reference evidence="8 9" key="1">
    <citation type="submission" date="2016-07" db="EMBL/GenBank/DDBJ databases">
        <title>Pervasive Adenine N6-methylation of Active Genes in Fungi.</title>
        <authorList>
            <consortium name="DOE Joint Genome Institute"/>
            <person name="Mondo S.J."/>
            <person name="Dannebaum R.O."/>
            <person name="Kuo R.C."/>
            <person name="Labutti K."/>
            <person name="Haridas S."/>
            <person name="Kuo A."/>
            <person name="Salamov A."/>
            <person name="Ahrendt S.R."/>
            <person name="Lipzen A."/>
            <person name="Sullivan W."/>
            <person name="Andreopoulos W.B."/>
            <person name="Clum A."/>
            <person name="Lindquist E."/>
            <person name="Daum C."/>
            <person name="Ramamoorthy G.K."/>
            <person name="Gryganskyi A."/>
            <person name="Culley D."/>
            <person name="Magnuson J.K."/>
            <person name="James T.Y."/>
            <person name="O'Malley M.A."/>
            <person name="Stajich J.E."/>
            <person name="Spatafora J.W."/>
            <person name="Visel A."/>
            <person name="Grigoriev I.V."/>
        </authorList>
    </citation>
    <scope>NUCLEOTIDE SEQUENCE [LARGE SCALE GENOMIC DNA]</scope>
    <source>
        <strain evidence="8 9">CBS 129021</strain>
    </source>
</reference>